<keyword evidence="2 6" id="KW-0808">Transferase</keyword>
<protein>
    <submittedName>
        <fullName evidence="6">S-adenosyl-L-methionine-dependent methyltransferase</fullName>
    </submittedName>
</protein>
<dbReference type="PROSITE" id="PS51683">
    <property type="entry name" value="SAM_OMT_II"/>
    <property type="match status" value="1"/>
</dbReference>
<dbReference type="InterPro" id="IPR001077">
    <property type="entry name" value="COMT_C"/>
</dbReference>
<dbReference type="GO" id="GO:0032259">
    <property type="term" value="P:methylation"/>
    <property type="evidence" value="ECO:0007669"/>
    <property type="project" value="UniProtKB-KW"/>
</dbReference>
<dbReference type="CDD" id="cd02440">
    <property type="entry name" value="AdoMet_MTases"/>
    <property type="match status" value="1"/>
</dbReference>
<evidence type="ECO:0000259" key="4">
    <source>
        <dbReference type="Pfam" id="PF00891"/>
    </source>
</evidence>
<keyword evidence="1 6" id="KW-0489">Methyltransferase</keyword>
<dbReference type="Proteomes" id="UP000077266">
    <property type="component" value="Unassembled WGS sequence"/>
</dbReference>
<organism evidence="6 7">
    <name type="scientific">Exidia glandulosa HHB12029</name>
    <dbReference type="NCBI Taxonomy" id="1314781"/>
    <lineage>
        <taxon>Eukaryota</taxon>
        <taxon>Fungi</taxon>
        <taxon>Dikarya</taxon>
        <taxon>Basidiomycota</taxon>
        <taxon>Agaricomycotina</taxon>
        <taxon>Agaricomycetes</taxon>
        <taxon>Auriculariales</taxon>
        <taxon>Exidiaceae</taxon>
        <taxon>Exidia</taxon>
    </lineage>
</organism>
<accession>A0A165B5H9</accession>
<dbReference type="InterPro" id="IPR036388">
    <property type="entry name" value="WH-like_DNA-bd_sf"/>
</dbReference>
<dbReference type="InParanoid" id="A0A165B5H9"/>
<dbReference type="SUPFAM" id="SSF53335">
    <property type="entry name" value="S-adenosyl-L-methionine-dependent methyltransferases"/>
    <property type="match status" value="1"/>
</dbReference>
<dbReference type="PANTHER" id="PTHR43712:SF2">
    <property type="entry name" value="O-METHYLTRANSFERASE CICE"/>
    <property type="match status" value="1"/>
</dbReference>
<dbReference type="AlphaFoldDB" id="A0A165B5H9"/>
<evidence type="ECO:0000256" key="1">
    <source>
        <dbReference type="ARBA" id="ARBA00022603"/>
    </source>
</evidence>
<dbReference type="InterPro" id="IPR016461">
    <property type="entry name" value="COMT-like"/>
</dbReference>
<evidence type="ECO:0000256" key="3">
    <source>
        <dbReference type="ARBA" id="ARBA00022691"/>
    </source>
</evidence>
<keyword evidence="3" id="KW-0949">S-adenosyl-L-methionine</keyword>
<dbReference type="Pfam" id="PF00891">
    <property type="entry name" value="Methyltransf_2"/>
    <property type="match status" value="1"/>
</dbReference>
<dbReference type="Pfam" id="PF08100">
    <property type="entry name" value="Dimerisation"/>
    <property type="match status" value="1"/>
</dbReference>
<feature type="domain" description="O-methyltransferase C-terminal" evidence="4">
    <location>
        <begin position="213"/>
        <end position="448"/>
    </location>
</feature>
<gene>
    <name evidence="6" type="ORF">EXIGLDRAFT_660422</name>
</gene>
<evidence type="ECO:0000313" key="7">
    <source>
        <dbReference type="Proteomes" id="UP000077266"/>
    </source>
</evidence>
<dbReference type="InterPro" id="IPR012967">
    <property type="entry name" value="COMT_dimerisation"/>
</dbReference>
<feature type="domain" description="O-methyltransferase dimerisation" evidence="5">
    <location>
        <begin position="89"/>
        <end position="157"/>
    </location>
</feature>
<dbReference type="PANTHER" id="PTHR43712">
    <property type="entry name" value="PUTATIVE (AFU_ORTHOLOGUE AFUA_4G14580)-RELATED"/>
    <property type="match status" value="1"/>
</dbReference>
<dbReference type="SUPFAM" id="SSF46785">
    <property type="entry name" value="Winged helix' DNA-binding domain"/>
    <property type="match status" value="1"/>
</dbReference>
<dbReference type="OrthoDB" id="2410195at2759"/>
<keyword evidence="7" id="KW-1185">Reference proteome</keyword>
<evidence type="ECO:0000313" key="6">
    <source>
        <dbReference type="EMBL" id="KZV79866.1"/>
    </source>
</evidence>
<dbReference type="GO" id="GO:0008171">
    <property type="term" value="F:O-methyltransferase activity"/>
    <property type="evidence" value="ECO:0007669"/>
    <property type="project" value="InterPro"/>
</dbReference>
<evidence type="ECO:0000259" key="5">
    <source>
        <dbReference type="Pfam" id="PF08100"/>
    </source>
</evidence>
<name>A0A165B5H9_EXIGL</name>
<dbReference type="Gene3D" id="1.10.10.10">
    <property type="entry name" value="Winged helix-like DNA-binding domain superfamily/Winged helix DNA-binding domain"/>
    <property type="match status" value="1"/>
</dbReference>
<sequence>MTSPLRQLSALISSSVDVIEREFASQGLSYPSLDDFFDPTSHAEVFARVPVVAEAARLIVAAAGQLSALVHPPGLYQLRLIVLQSFDAAALNVVVVKGIVELLREAGPKGLHVDHIASKTRMDSAKLARVLRLLASNHIFRETSPDVFANNRLSSALDTGKSHTAHQASPMLRHEGASGLAALVEVQTGEGLKSSGWISEFMTSSSTATSHEIVNIPFNKGVGTELTIWQWWETPGNEYLKARFNKAMEAYTSQEQPEAILNGFVWGDLEPGSKVVDVAGGLGTVASVVATAHSGLRFVVEDRPSVIEHSRKFWKAHLPKANVEFEVFDLFGEQPVKDADVYILRNILHDWPEWHSVQMLRSLRNAAQPTTKLVIMEHVVVYACEDTTEARAIPGAEGMVAGAPEPLLPNFGVAAHFSYLSDLLMMALLNGEERTLASFAQLLRKAGWKICEVHSVPGSVFKQIVAQPV</sequence>
<reference evidence="6 7" key="1">
    <citation type="journal article" date="2016" name="Mol. Biol. Evol.">
        <title>Comparative Genomics of Early-Diverging Mushroom-Forming Fungi Provides Insights into the Origins of Lignocellulose Decay Capabilities.</title>
        <authorList>
            <person name="Nagy L.G."/>
            <person name="Riley R."/>
            <person name="Tritt A."/>
            <person name="Adam C."/>
            <person name="Daum C."/>
            <person name="Floudas D."/>
            <person name="Sun H."/>
            <person name="Yadav J.S."/>
            <person name="Pangilinan J."/>
            <person name="Larsson K.H."/>
            <person name="Matsuura K."/>
            <person name="Barry K."/>
            <person name="Labutti K."/>
            <person name="Kuo R."/>
            <person name="Ohm R.A."/>
            <person name="Bhattacharya S.S."/>
            <person name="Shirouzu T."/>
            <person name="Yoshinaga Y."/>
            <person name="Martin F.M."/>
            <person name="Grigoriev I.V."/>
            <person name="Hibbett D.S."/>
        </authorList>
    </citation>
    <scope>NUCLEOTIDE SEQUENCE [LARGE SCALE GENOMIC DNA]</scope>
    <source>
        <strain evidence="6 7">HHB12029</strain>
    </source>
</reference>
<proteinExistence type="predicted"/>
<dbReference type="Gene3D" id="3.40.50.150">
    <property type="entry name" value="Vaccinia Virus protein VP39"/>
    <property type="match status" value="1"/>
</dbReference>
<dbReference type="InterPro" id="IPR036390">
    <property type="entry name" value="WH_DNA-bd_sf"/>
</dbReference>
<dbReference type="STRING" id="1314781.A0A165B5H9"/>
<dbReference type="EMBL" id="KV426550">
    <property type="protein sequence ID" value="KZV79866.1"/>
    <property type="molecule type" value="Genomic_DNA"/>
</dbReference>
<evidence type="ECO:0000256" key="2">
    <source>
        <dbReference type="ARBA" id="ARBA00022679"/>
    </source>
</evidence>
<dbReference type="InterPro" id="IPR029063">
    <property type="entry name" value="SAM-dependent_MTases_sf"/>
</dbReference>